<gene>
    <name evidence="3" type="ORF">OHA22_05575</name>
</gene>
<dbReference type="AlphaFoldDB" id="A0AAU1ZTW3"/>
<dbReference type="EMBL" id="CP108222">
    <property type="protein sequence ID" value="WTT15029.1"/>
    <property type="molecule type" value="Genomic_DNA"/>
</dbReference>
<evidence type="ECO:0000259" key="2">
    <source>
        <dbReference type="Pfam" id="PF19763"/>
    </source>
</evidence>
<evidence type="ECO:0000256" key="1">
    <source>
        <dbReference type="SAM" id="SignalP"/>
    </source>
</evidence>
<reference evidence="3" key="1">
    <citation type="submission" date="2022-10" db="EMBL/GenBank/DDBJ databases">
        <title>The complete genomes of actinobacterial strains from the NBC collection.</title>
        <authorList>
            <person name="Joergensen T.S."/>
            <person name="Alvarez Arevalo M."/>
            <person name="Sterndorff E.B."/>
            <person name="Faurdal D."/>
            <person name="Vuksanovic O."/>
            <person name="Mourched A.-S."/>
            <person name="Charusanti P."/>
            <person name="Shaw S."/>
            <person name="Blin K."/>
            <person name="Weber T."/>
        </authorList>
    </citation>
    <scope>NUCLEOTIDE SEQUENCE</scope>
    <source>
        <strain evidence="3">NBC_00093</strain>
    </source>
</reference>
<sequence>MTTTRRAFGALAVGGALAALAPAGQASASPVHHHRGRLIARDDFRHGLGQWAVELQDGGSVTAARGVLEVDVPSGATIWFKRKLQGPYVIEYTATPVSAGGVNDRVSDLNNFWNAVDVRSPDDLFATPRGGALAEYDYLKTYYVGYGANTNTTTRLRRYVGEAGVRPLIYDYTEPLLVPNEPHRVRIVSAGSTVRWWNNGRLVFDYSDPEPYTSGHFAFRTTWSHFRITDFSVRELRLPVIPG</sequence>
<evidence type="ECO:0000313" key="3">
    <source>
        <dbReference type="EMBL" id="WTT15029.1"/>
    </source>
</evidence>
<feature type="domain" description="DUF6250" evidence="2">
    <location>
        <begin position="70"/>
        <end position="231"/>
    </location>
</feature>
<organism evidence="3">
    <name type="scientific">Streptomyces sp. NBC_00093</name>
    <dbReference type="NCBI Taxonomy" id="2975649"/>
    <lineage>
        <taxon>Bacteria</taxon>
        <taxon>Bacillati</taxon>
        <taxon>Actinomycetota</taxon>
        <taxon>Actinomycetes</taxon>
        <taxon>Kitasatosporales</taxon>
        <taxon>Streptomycetaceae</taxon>
        <taxon>Streptomyces</taxon>
    </lineage>
</organism>
<dbReference type="PROSITE" id="PS51318">
    <property type="entry name" value="TAT"/>
    <property type="match status" value="1"/>
</dbReference>
<dbReference type="InterPro" id="IPR046217">
    <property type="entry name" value="DUF6250"/>
</dbReference>
<accession>A0AAU1ZTW3</accession>
<proteinExistence type="predicted"/>
<dbReference type="Pfam" id="PF19763">
    <property type="entry name" value="DUF6250"/>
    <property type="match status" value="1"/>
</dbReference>
<dbReference type="Gene3D" id="2.60.120.200">
    <property type="match status" value="1"/>
</dbReference>
<name>A0AAU1ZTW3_9ACTN</name>
<dbReference type="InterPro" id="IPR006311">
    <property type="entry name" value="TAT_signal"/>
</dbReference>
<feature type="signal peptide" evidence="1">
    <location>
        <begin position="1"/>
        <end position="28"/>
    </location>
</feature>
<keyword evidence="1" id="KW-0732">Signal</keyword>
<protein>
    <submittedName>
        <fullName evidence="3">DUF6250 domain-containing protein</fullName>
    </submittedName>
</protein>
<feature type="chain" id="PRO_5043311783" evidence="1">
    <location>
        <begin position="29"/>
        <end position="243"/>
    </location>
</feature>